<organism evidence="2 3">
    <name type="scientific">Massilia aerilata</name>
    <dbReference type="NCBI Taxonomy" id="453817"/>
    <lineage>
        <taxon>Bacteria</taxon>
        <taxon>Pseudomonadati</taxon>
        <taxon>Pseudomonadota</taxon>
        <taxon>Betaproteobacteria</taxon>
        <taxon>Burkholderiales</taxon>
        <taxon>Oxalobacteraceae</taxon>
        <taxon>Telluria group</taxon>
        <taxon>Massilia</taxon>
    </lineage>
</organism>
<gene>
    <name evidence="2" type="ORF">ACFPO9_26430</name>
</gene>
<evidence type="ECO:0000256" key="1">
    <source>
        <dbReference type="SAM" id="MobiDB-lite"/>
    </source>
</evidence>
<evidence type="ECO:0000313" key="3">
    <source>
        <dbReference type="Proteomes" id="UP001596086"/>
    </source>
</evidence>
<dbReference type="EMBL" id="JBHSMZ010000026">
    <property type="protein sequence ID" value="MFC5552069.1"/>
    <property type="molecule type" value="Genomic_DNA"/>
</dbReference>
<feature type="region of interest" description="Disordered" evidence="1">
    <location>
        <begin position="1"/>
        <end position="47"/>
    </location>
</feature>
<proteinExistence type="predicted"/>
<comment type="caution">
    <text evidence="2">The sequence shown here is derived from an EMBL/GenBank/DDBJ whole genome shotgun (WGS) entry which is preliminary data.</text>
</comment>
<reference evidence="3" key="1">
    <citation type="journal article" date="2019" name="Int. J. Syst. Evol. Microbiol.">
        <title>The Global Catalogue of Microorganisms (GCM) 10K type strain sequencing project: providing services to taxonomists for standard genome sequencing and annotation.</title>
        <authorList>
            <consortium name="The Broad Institute Genomics Platform"/>
            <consortium name="The Broad Institute Genome Sequencing Center for Infectious Disease"/>
            <person name="Wu L."/>
            <person name="Ma J."/>
        </authorList>
    </citation>
    <scope>NUCLEOTIDE SEQUENCE [LARGE SCALE GENOMIC DNA]</scope>
    <source>
        <strain evidence="3">CGMCC 4.5798</strain>
    </source>
</reference>
<dbReference type="Proteomes" id="UP001596086">
    <property type="component" value="Unassembled WGS sequence"/>
</dbReference>
<sequence>MQTSRCAARRRRSSGADPTDRLGGTKPGSQRQRQRQHAQHLAAEGVA</sequence>
<protein>
    <submittedName>
        <fullName evidence="2">Uncharacterized protein</fullName>
    </submittedName>
</protein>
<dbReference type="RefSeq" id="WP_379777178.1">
    <property type="nucleotide sequence ID" value="NZ_JBHSMZ010000026.1"/>
</dbReference>
<accession>A0ABW0S692</accession>
<keyword evidence="3" id="KW-1185">Reference proteome</keyword>
<evidence type="ECO:0000313" key="2">
    <source>
        <dbReference type="EMBL" id="MFC5552069.1"/>
    </source>
</evidence>
<name>A0ABW0S692_9BURK</name>